<dbReference type="PRINTS" id="PR00380">
    <property type="entry name" value="KINESINHEAVY"/>
</dbReference>
<evidence type="ECO:0000256" key="10">
    <source>
        <dbReference type="ARBA" id="ARBA00023273"/>
    </source>
</evidence>
<dbReference type="Gene3D" id="3.40.850.10">
    <property type="entry name" value="Kinesin motor domain"/>
    <property type="match status" value="1"/>
</dbReference>
<gene>
    <name evidence="17" type="primary">LOC106534777</name>
</gene>
<dbReference type="InterPro" id="IPR036961">
    <property type="entry name" value="Kinesin_motor_dom_sf"/>
</dbReference>
<comment type="subcellular location">
    <subcellularLocation>
        <location evidence="1">Cell projection</location>
        <location evidence="1">Cilium</location>
    </subcellularLocation>
    <subcellularLocation>
        <location evidence="2">Cytoplasm</location>
        <location evidence="2">Cytoskeleton</location>
    </subcellularLocation>
</comment>
<evidence type="ECO:0000259" key="15">
    <source>
        <dbReference type="PROSITE" id="PS50067"/>
    </source>
</evidence>
<dbReference type="PANTHER" id="PTHR47969:SF8">
    <property type="entry name" value="KINESIN FAMILY MEMBER 7"/>
    <property type="match status" value="1"/>
</dbReference>
<feature type="domain" description="Kinesin motor" evidence="15">
    <location>
        <begin position="16"/>
        <end position="351"/>
    </location>
</feature>
<dbReference type="OrthoDB" id="3176171at2759"/>
<dbReference type="KEGG" id="alim:106534777"/>
<reference evidence="17" key="1">
    <citation type="submission" date="2025-08" db="UniProtKB">
        <authorList>
            <consortium name="RefSeq"/>
        </authorList>
    </citation>
    <scope>IDENTIFICATION</scope>
    <source>
        <strain evidence="17">Quisiro</strain>
    </source>
</reference>
<proteinExistence type="inferred from homology"/>
<keyword evidence="8 11" id="KW-0505">Motor protein</keyword>
<keyword evidence="6 13" id="KW-0175">Coiled coil</keyword>
<organism evidence="16 17">
    <name type="scientific">Austrofundulus limnaeus</name>
    <name type="common">Annual killifish</name>
    <dbReference type="NCBI Taxonomy" id="52670"/>
    <lineage>
        <taxon>Eukaryota</taxon>
        <taxon>Metazoa</taxon>
        <taxon>Chordata</taxon>
        <taxon>Craniata</taxon>
        <taxon>Vertebrata</taxon>
        <taxon>Euteleostomi</taxon>
        <taxon>Actinopterygii</taxon>
        <taxon>Neopterygii</taxon>
        <taxon>Teleostei</taxon>
        <taxon>Neoteleostei</taxon>
        <taxon>Acanthomorphata</taxon>
        <taxon>Ovalentaria</taxon>
        <taxon>Atherinomorphae</taxon>
        <taxon>Cyprinodontiformes</taxon>
        <taxon>Rivulidae</taxon>
        <taxon>Austrofundulus</taxon>
    </lineage>
</organism>
<evidence type="ECO:0000313" key="17">
    <source>
        <dbReference type="RefSeq" id="XP_013886984.1"/>
    </source>
</evidence>
<feature type="coiled-coil region" evidence="13">
    <location>
        <begin position="516"/>
        <end position="547"/>
    </location>
</feature>
<dbReference type="GO" id="GO:0005524">
    <property type="term" value="F:ATP binding"/>
    <property type="evidence" value="ECO:0007669"/>
    <property type="project" value="UniProtKB-UniRule"/>
</dbReference>
<dbReference type="GO" id="GO:0005874">
    <property type="term" value="C:microtubule"/>
    <property type="evidence" value="ECO:0007669"/>
    <property type="project" value="UniProtKB-KW"/>
</dbReference>
<feature type="region of interest" description="Disordered" evidence="14">
    <location>
        <begin position="456"/>
        <end position="509"/>
    </location>
</feature>
<keyword evidence="3" id="KW-0963">Cytoplasm</keyword>
<evidence type="ECO:0000256" key="3">
    <source>
        <dbReference type="ARBA" id="ARBA00022490"/>
    </source>
</evidence>
<dbReference type="Proteomes" id="UP000192220">
    <property type="component" value="Unplaced"/>
</dbReference>
<dbReference type="SMART" id="SM00129">
    <property type="entry name" value="KISc"/>
    <property type="match status" value="1"/>
</dbReference>
<dbReference type="RefSeq" id="XP_013886984.1">
    <property type="nucleotide sequence ID" value="XM_014031530.1"/>
</dbReference>
<keyword evidence="10" id="KW-0966">Cell projection</keyword>
<sequence length="547" mass="61222">MPLKVPGGQARGDYSAVQVAVRVRPLLPKELLHCHESCITVDAELHRVTLGHDRHFLCDYLFEESCCQEEVYSLSVEPLIDAFFQGFNATVFAYGQTGSGKTYTIGEANISSFRDEEQGIIPRAVADVFRLLDENDLTDFSVRVSYLEVYKEEFKDLLEVETASKDINIREDKGNIVLCGVKECEVEGLDEVLSLLESGNTARHTGATQMNPNSSRSHTIFTVYMDQRRGSSRLNGNAANTGPQMLSSKFHFVDLAGSERILRTGNTGERLKESIQINSGLLALGNVIGALGDPKRKGSHIPYRDSKITRILKDSLGGNSKTLMIACISPSSSDFDESLNTLNYAMRARNIQNRATVNSKREPDRVEGLEQQIKALRRALENRQRSETRIISHGDPNRRPRLGEGEMSRLQAQSAHYRTCTDTAYRLLRELQSDGALTAEQSLRVKEWLCSVEEERSGLTTASGPDSGIENSSTEDSVALRGGRPSIRNQDTEAVEERWSHDHDSEKEDGFLQSQIQRLEKENTDFLAALEDAMEQYKQQVKHRLCQ</sequence>
<keyword evidence="4 11" id="KW-0547">Nucleotide-binding</keyword>
<dbReference type="GO" id="GO:0003777">
    <property type="term" value="F:microtubule motor activity"/>
    <property type="evidence" value="ECO:0007669"/>
    <property type="project" value="InterPro"/>
</dbReference>
<dbReference type="SUPFAM" id="SSF52540">
    <property type="entry name" value="P-loop containing nucleoside triphosphate hydrolases"/>
    <property type="match status" value="1"/>
</dbReference>
<dbReference type="GO" id="GO:0005875">
    <property type="term" value="C:microtubule associated complex"/>
    <property type="evidence" value="ECO:0007669"/>
    <property type="project" value="TreeGrafter"/>
</dbReference>
<evidence type="ECO:0000256" key="1">
    <source>
        <dbReference type="ARBA" id="ARBA00004138"/>
    </source>
</evidence>
<protein>
    <recommendedName>
        <fullName evidence="12">Kinesin-like protein</fullName>
    </recommendedName>
</protein>
<keyword evidence="7" id="KW-0969">Cilium</keyword>
<dbReference type="GO" id="GO:0005929">
    <property type="term" value="C:cilium"/>
    <property type="evidence" value="ECO:0007669"/>
    <property type="project" value="UniProtKB-SubCell"/>
</dbReference>
<feature type="compositionally biased region" description="Polar residues" evidence="14">
    <location>
        <begin position="458"/>
        <end position="476"/>
    </location>
</feature>
<dbReference type="PANTHER" id="PTHR47969">
    <property type="entry name" value="CHROMOSOME-ASSOCIATED KINESIN KIF4A-RELATED"/>
    <property type="match status" value="1"/>
</dbReference>
<dbReference type="GO" id="GO:0007052">
    <property type="term" value="P:mitotic spindle organization"/>
    <property type="evidence" value="ECO:0007669"/>
    <property type="project" value="TreeGrafter"/>
</dbReference>
<evidence type="ECO:0000256" key="12">
    <source>
        <dbReference type="RuleBase" id="RU000394"/>
    </source>
</evidence>
<evidence type="ECO:0000256" key="14">
    <source>
        <dbReference type="SAM" id="MobiDB-lite"/>
    </source>
</evidence>
<dbReference type="InterPro" id="IPR019821">
    <property type="entry name" value="Kinesin_motor_CS"/>
</dbReference>
<dbReference type="GO" id="GO:0007018">
    <property type="term" value="P:microtubule-based movement"/>
    <property type="evidence" value="ECO:0007669"/>
    <property type="project" value="InterPro"/>
</dbReference>
<dbReference type="STRING" id="52670.A0A2I4D450"/>
<dbReference type="PROSITE" id="PS00411">
    <property type="entry name" value="KINESIN_MOTOR_1"/>
    <property type="match status" value="1"/>
</dbReference>
<dbReference type="PROSITE" id="PS50067">
    <property type="entry name" value="KINESIN_MOTOR_2"/>
    <property type="match status" value="1"/>
</dbReference>
<dbReference type="FunFam" id="3.40.850.10:FF:000025">
    <property type="entry name" value="kinesin-like protein KIF27 isoform X1"/>
    <property type="match status" value="1"/>
</dbReference>
<feature type="compositionally biased region" description="Basic and acidic residues" evidence="14">
    <location>
        <begin position="389"/>
        <end position="407"/>
    </location>
</feature>
<evidence type="ECO:0000313" key="16">
    <source>
        <dbReference type="Proteomes" id="UP000192220"/>
    </source>
</evidence>
<keyword evidence="5 11" id="KW-0067">ATP-binding</keyword>
<dbReference type="InterPro" id="IPR027640">
    <property type="entry name" value="Kinesin-like_fam"/>
</dbReference>
<feature type="compositionally biased region" description="Basic and acidic residues" evidence="14">
    <location>
        <begin position="495"/>
        <end position="509"/>
    </location>
</feature>
<evidence type="ECO:0000256" key="13">
    <source>
        <dbReference type="SAM" id="Coils"/>
    </source>
</evidence>
<keyword evidence="16" id="KW-1185">Reference proteome</keyword>
<evidence type="ECO:0000256" key="11">
    <source>
        <dbReference type="PROSITE-ProRule" id="PRU00283"/>
    </source>
</evidence>
<dbReference type="CDD" id="cd01372">
    <property type="entry name" value="KISc_KIF4"/>
    <property type="match status" value="1"/>
</dbReference>
<evidence type="ECO:0000256" key="9">
    <source>
        <dbReference type="ARBA" id="ARBA00023212"/>
    </source>
</evidence>
<dbReference type="AlphaFoldDB" id="A0A2I4D450"/>
<evidence type="ECO:0000256" key="4">
    <source>
        <dbReference type="ARBA" id="ARBA00022741"/>
    </source>
</evidence>
<keyword evidence="9" id="KW-0206">Cytoskeleton</keyword>
<accession>A0A2I4D450</accession>
<evidence type="ECO:0000256" key="7">
    <source>
        <dbReference type="ARBA" id="ARBA00023069"/>
    </source>
</evidence>
<evidence type="ECO:0000256" key="5">
    <source>
        <dbReference type="ARBA" id="ARBA00022840"/>
    </source>
</evidence>
<comment type="similarity">
    <text evidence="11 12">Belongs to the TRAFAC class myosin-kinesin ATPase superfamily. Kinesin family.</text>
</comment>
<dbReference type="InParanoid" id="A0A2I4D450"/>
<dbReference type="GO" id="GO:0051231">
    <property type="term" value="P:spindle elongation"/>
    <property type="evidence" value="ECO:0007669"/>
    <property type="project" value="TreeGrafter"/>
</dbReference>
<dbReference type="InterPro" id="IPR001752">
    <property type="entry name" value="Kinesin_motor_dom"/>
</dbReference>
<evidence type="ECO:0000256" key="6">
    <source>
        <dbReference type="ARBA" id="ARBA00023054"/>
    </source>
</evidence>
<keyword evidence="12" id="KW-0493">Microtubule</keyword>
<feature type="region of interest" description="Disordered" evidence="14">
    <location>
        <begin position="389"/>
        <end position="410"/>
    </location>
</feature>
<dbReference type="GO" id="GO:0008017">
    <property type="term" value="F:microtubule binding"/>
    <property type="evidence" value="ECO:0007669"/>
    <property type="project" value="InterPro"/>
</dbReference>
<dbReference type="GeneID" id="106534777"/>
<dbReference type="InterPro" id="IPR027417">
    <property type="entry name" value="P-loop_NTPase"/>
</dbReference>
<feature type="binding site" evidence="11">
    <location>
        <begin position="95"/>
        <end position="102"/>
    </location>
    <ligand>
        <name>ATP</name>
        <dbReference type="ChEBI" id="CHEBI:30616"/>
    </ligand>
</feature>
<evidence type="ECO:0000256" key="2">
    <source>
        <dbReference type="ARBA" id="ARBA00004245"/>
    </source>
</evidence>
<name>A0A2I4D450_AUSLI</name>
<evidence type="ECO:0000256" key="8">
    <source>
        <dbReference type="ARBA" id="ARBA00023175"/>
    </source>
</evidence>
<dbReference type="Pfam" id="PF00225">
    <property type="entry name" value="Kinesin"/>
    <property type="match status" value="1"/>
</dbReference>